<organism evidence="1 2">
    <name type="scientific">Hyphobacterium lacteum</name>
    <dbReference type="NCBI Taxonomy" id="3116575"/>
    <lineage>
        <taxon>Bacteria</taxon>
        <taxon>Pseudomonadati</taxon>
        <taxon>Pseudomonadota</taxon>
        <taxon>Alphaproteobacteria</taxon>
        <taxon>Maricaulales</taxon>
        <taxon>Maricaulaceae</taxon>
        <taxon>Hyphobacterium</taxon>
    </lineage>
</organism>
<gene>
    <name evidence="1" type="ORF">V0U79_04435</name>
</gene>
<evidence type="ECO:0000313" key="1">
    <source>
        <dbReference type="EMBL" id="MEE2525603.1"/>
    </source>
</evidence>
<dbReference type="EMBL" id="JAZDRP010000002">
    <property type="protein sequence ID" value="MEE2525603.1"/>
    <property type="molecule type" value="Genomic_DNA"/>
</dbReference>
<protein>
    <submittedName>
        <fullName evidence="1">DUF1192 domain-containing protein</fullName>
    </submittedName>
</protein>
<keyword evidence="2" id="KW-1185">Reference proteome</keyword>
<dbReference type="InterPro" id="IPR009579">
    <property type="entry name" value="DUF1192"/>
</dbReference>
<dbReference type="Proteomes" id="UP001354971">
    <property type="component" value="Unassembled WGS sequence"/>
</dbReference>
<name>A0ABU7LNV1_9PROT</name>
<dbReference type="RefSeq" id="WP_330198264.1">
    <property type="nucleotide sequence ID" value="NZ_JAZDRP010000002.1"/>
</dbReference>
<proteinExistence type="predicted"/>
<dbReference type="Pfam" id="PF06698">
    <property type="entry name" value="DUF1192"/>
    <property type="match status" value="1"/>
</dbReference>
<accession>A0ABU7LNV1</accession>
<reference evidence="1 2" key="1">
    <citation type="submission" date="2024-01" db="EMBL/GenBank/DDBJ databases">
        <title>Hyphobacterium bacterium isolated from marine sediment.</title>
        <authorList>
            <person name="Zhao S."/>
        </authorList>
    </citation>
    <scope>NUCLEOTIDE SEQUENCE [LARGE SCALE GENOMIC DNA]</scope>
    <source>
        <strain evidence="2">HN65</strain>
    </source>
</reference>
<evidence type="ECO:0000313" key="2">
    <source>
        <dbReference type="Proteomes" id="UP001354971"/>
    </source>
</evidence>
<sequence length="64" mass="6991">MFEDDLPTKANTDAIIPGEDLSEFSIEALEERKAALTGEIARIETMINSKQSGRAAAESFFKKG</sequence>
<comment type="caution">
    <text evidence="1">The sequence shown here is derived from an EMBL/GenBank/DDBJ whole genome shotgun (WGS) entry which is preliminary data.</text>
</comment>